<proteinExistence type="predicted"/>
<reference evidence="1 2" key="1">
    <citation type="journal article" date="2018" name="PLoS Genet.">
        <title>Population sequencing reveals clonal diversity and ancestral inbreeding in the grapevine cultivar Chardonnay.</title>
        <authorList>
            <person name="Roach M.J."/>
            <person name="Johnson D.L."/>
            <person name="Bohlmann J."/>
            <person name="van Vuuren H.J."/>
            <person name="Jones S.J."/>
            <person name="Pretorius I.S."/>
            <person name="Schmidt S.A."/>
            <person name="Borneman A.R."/>
        </authorList>
    </citation>
    <scope>NUCLEOTIDE SEQUENCE [LARGE SCALE GENOMIC DNA]</scope>
    <source>
        <strain evidence="2">cv. Chardonnay</strain>
        <tissue evidence="1">Leaf</tissue>
    </source>
</reference>
<dbReference type="EMBL" id="QGNW01001937">
    <property type="protein sequence ID" value="RVW27813.1"/>
    <property type="molecule type" value="Genomic_DNA"/>
</dbReference>
<organism evidence="1 2">
    <name type="scientific">Vitis vinifera</name>
    <name type="common">Grape</name>
    <dbReference type="NCBI Taxonomy" id="29760"/>
    <lineage>
        <taxon>Eukaryota</taxon>
        <taxon>Viridiplantae</taxon>
        <taxon>Streptophyta</taxon>
        <taxon>Embryophyta</taxon>
        <taxon>Tracheophyta</taxon>
        <taxon>Spermatophyta</taxon>
        <taxon>Magnoliopsida</taxon>
        <taxon>eudicotyledons</taxon>
        <taxon>Gunneridae</taxon>
        <taxon>Pentapetalae</taxon>
        <taxon>rosids</taxon>
        <taxon>Vitales</taxon>
        <taxon>Vitaceae</taxon>
        <taxon>Viteae</taxon>
        <taxon>Vitis</taxon>
    </lineage>
</organism>
<protein>
    <recommendedName>
        <fullName evidence="3">Reverse transcriptase zinc-binding domain-containing protein</fullName>
    </recommendedName>
</protein>
<sequence length="202" mass="23240">MQKMSIRVVRSLGVGRFLEWGVVNARGAAGGVVVFWDNRVLELVGMEVGQFSISCRFKIVRMDSCGFSQGGPFTWSGGLNSQSMSRLDQFLVSEDWESFFRGEKSRELSMEEVEARKEAKEDFKKWVLMEEVSWRQKSREIWLRGDRNTRYFHRMANAHKRRIDVARLEEPFREEEVSSALLELNGDKASGPDGFTIAFLAI</sequence>
<dbReference type="AlphaFoldDB" id="A0A438CX81"/>
<accession>A0A438CX81</accession>
<comment type="caution">
    <text evidence="1">The sequence shown here is derived from an EMBL/GenBank/DDBJ whole genome shotgun (WGS) entry which is preliminary data.</text>
</comment>
<evidence type="ECO:0000313" key="2">
    <source>
        <dbReference type="Proteomes" id="UP000288805"/>
    </source>
</evidence>
<gene>
    <name evidence="1" type="ORF">CK203_107071</name>
</gene>
<dbReference type="Proteomes" id="UP000288805">
    <property type="component" value="Unassembled WGS sequence"/>
</dbReference>
<name>A0A438CX81_VITVI</name>
<evidence type="ECO:0000313" key="1">
    <source>
        <dbReference type="EMBL" id="RVW27813.1"/>
    </source>
</evidence>
<evidence type="ECO:0008006" key="3">
    <source>
        <dbReference type="Google" id="ProtNLM"/>
    </source>
</evidence>